<proteinExistence type="predicted"/>
<protein>
    <submittedName>
        <fullName evidence="2">Uncharacterized protein</fullName>
    </submittedName>
</protein>
<evidence type="ECO:0000313" key="2">
    <source>
        <dbReference type="EMBL" id="CAK0823826.1"/>
    </source>
</evidence>
<gene>
    <name evidence="2" type="ORF">PCOR1329_LOCUS24400</name>
</gene>
<comment type="caution">
    <text evidence="2">The sequence shown here is derived from an EMBL/GenBank/DDBJ whole genome shotgun (WGS) entry which is preliminary data.</text>
</comment>
<reference evidence="2" key="1">
    <citation type="submission" date="2023-10" db="EMBL/GenBank/DDBJ databases">
        <authorList>
            <person name="Chen Y."/>
            <person name="Shah S."/>
            <person name="Dougan E. K."/>
            <person name="Thang M."/>
            <person name="Chan C."/>
        </authorList>
    </citation>
    <scope>NUCLEOTIDE SEQUENCE [LARGE SCALE GENOMIC DNA]</scope>
</reference>
<dbReference type="EMBL" id="CAUYUJ010008395">
    <property type="protein sequence ID" value="CAK0823826.1"/>
    <property type="molecule type" value="Genomic_DNA"/>
</dbReference>
<organism evidence="2 3">
    <name type="scientific">Prorocentrum cordatum</name>
    <dbReference type="NCBI Taxonomy" id="2364126"/>
    <lineage>
        <taxon>Eukaryota</taxon>
        <taxon>Sar</taxon>
        <taxon>Alveolata</taxon>
        <taxon>Dinophyceae</taxon>
        <taxon>Prorocentrales</taxon>
        <taxon>Prorocentraceae</taxon>
        <taxon>Prorocentrum</taxon>
    </lineage>
</organism>
<feature type="region of interest" description="Disordered" evidence="1">
    <location>
        <begin position="1"/>
        <end position="22"/>
    </location>
</feature>
<feature type="region of interest" description="Disordered" evidence="1">
    <location>
        <begin position="45"/>
        <end position="70"/>
    </location>
</feature>
<accession>A0ABN9RYY9</accession>
<dbReference type="Proteomes" id="UP001189429">
    <property type="component" value="Unassembled WGS sequence"/>
</dbReference>
<name>A0ABN9RYY9_9DINO</name>
<evidence type="ECO:0000313" key="3">
    <source>
        <dbReference type="Proteomes" id="UP001189429"/>
    </source>
</evidence>
<sequence>MASAREMVSSFTGTKKNESQVRHEHRLLELGAECLVLRWTPLPGARSAPGAAPEAQVGGPGAGPGNPPRAPTCSVHAAFRSSIVLLVQATAFSGRELGETLNVCPLGFVVLSGTLTGSFADAR</sequence>
<keyword evidence="3" id="KW-1185">Reference proteome</keyword>
<evidence type="ECO:0000256" key="1">
    <source>
        <dbReference type="SAM" id="MobiDB-lite"/>
    </source>
</evidence>
<feature type="compositionally biased region" description="Low complexity" evidence="1">
    <location>
        <begin position="48"/>
        <end position="57"/>
    </location>
</feature>